<organism evidence="1 2">
    <name type="scientific">Saccharata proteae CBS 121410</name>
    <dbReference type="NCBI Taxonomy" id="1314787"/>
    <lineage>
        <taxon>Eukaryota</taxon>
        <taxon>Fungi</taxon>
        <taxon>Dikarya</taxon>
        <taxon>Ascomycota</taxon>
        <taxon>Pezizomycotina</taxon>
        <taxon>Dothideomycetes</taxon>
        <taxon>Dothideomycetes incertae sedis</taxon>
        <taxon>Botryosphaeriales</taxon>
        <taxon>Saccharataceae</taxon>
        <taxon>Saccharata</taxon>
    </lineage>
</organism>
<keyword evidence="2" id="KW-1185">Reference proteome</keyword>
<dbReference type="OrthoDB" id="414175at2759"/>
<dbReference type="Proteomes" id="UP000799776">
    <property type="component" value="Unassembled WGS sequence"/>
</dbReference>
<dbReference type="GO" id="GO:0016740">
    <property type="term" value="F:transferase activity"/>
    <property type="evidence" value="ECO:0007669"/>
    <property type="project" value="UniProtKB-KW"/>
</dbReference>
<evidence type="ECO:0000313" key="1">
    <source>
        <dbReference type="EMBL" id="KAF2089050.1"/>
    </source>
</evidence>
<dbReference type="AlphaFoldDB" id="A0A6A5YDL7"/>
<dbReference type="Pfam" id="PF04646">
    <property type="entry name" value="DUF604"/>
    <property type="match status" value="1"/>
</dbReference>
<dbReference type="PANTHER" id="PTHR10811">
    <property type="entry name" value="FRINGE-RELATED"/>
    <property type="match status" value="1"/>
</dbReference>
<dbReference type="EMBL" id="ML978715">
    <property type="protein sequence ID" value="KAF2089050.1"/>
    <property type="molecule type" value="Genomic_DNA"/>
</dbReference>
<name>A0A6A5YDL7_9PEZI</name>
<accession>A0A6A5YDL7</accession>
<keyword evidence="1" id="KW-0808">Transferase</keyword>
<sequence>MNLKSPLRYARLDISVDYTGSPSTGALDIPFPTFHEIGTDGRAEGPFEKDKQCASSVGIRTPKPPATPPDVSHIIFGVATTLERLEASLNAFAHWSGRTGLTIYAVIEPASAEEIVRVEERAAKLQYTLKISESDAEFHDRYFSLLEFLHARIEAGKTQWIAIIDDDTFFPSMTALVDRLGRYDPSKPQYVGGLTEDFGQTKFYGLMAYGGGGVFLSVPLLVELYPYLGACSNDKSYGGDGRIAACIYSYSTTKLSWEADLHQTDIKGDPSGFYESGRRPAPLSIHHWKSWSDVDVVSLAAVESVCGYDCILQRFRFSDGWWLTNGYSVVKYNEDRPFDDIRMERTWDENSGSDFEHSLAPFMEKDAEKASFRLEGVVRRQRGKLRQFYVRRLEEGDQVLEVVWRTN</sequence>
<dbReference type="Gene3D" id="3.90.550.50">
    <property type="match status" value="1"/>
</dbReference>
<proteinExistence type="predicted"/>
<gene>
    <name evidence="1" type="ORF">K490DRAFT_72708</name>
</gene>
<reference evidence="1" key="1">
    <citation type="journal article" date="2020" name="Stud. Mycol.">
        <title>101 Dothideomycetes genomes: a test case for predicting lifestyles and emergence of pathogens.</title>
        <authorList>
            <person name="Haridas S."/>
            <person name="Albert R."/>
            <person name="Binder M."/>
            <person name="Bloem J."/>
            <person name="Labutti K."/>
            <person name="Salamov A."/>
            <person name="Andreopoulos B."/>
            <person name="Baker S."/>
            <person name="Barry K."/>
            <person name="Bills G."/>
            <person name="Bluhm B."/>
            <person name="Cannon C."/>
            <person name="Castanera R."/>
            <person name="Culley D."/>
            <person name="Daum C."/>
            <person name="Ezra D."/>
            <person name="Gonzalez J."/>
            <person name="Henrissat B."/>
            <person name="Kuo A."/>
            <person name="Liang C."/>
            <person name="Lipzen A."/>
            <person name="Lutzoni F."/>
            <person name="Magnuson J."/>
            <person name="Mondo S."/>
            <person name="Nolan M."/>
            <person name="Ohm R."/>
            <person name="Pangilinan J."/>
            <person name="Park H.-J."/>
            <person name="Ramirez L."/>
            <person name="Alfaro M."/>
            <person name="Sun H."/>
            <person name="Tritt A."/>
            <person name="Yoshinaga Y."/>
            <person name="Zwiers L.-H."/>
            <person name="Turgeon B."/>
            <person name="Goodwin S."/>
            <person name="Spatafora J."/>
            <person name="Crous P."/>
            <person name="Grigoriev I."/>
        </authorList>
    </citation>
    <scope>NUCLEOTIDE SEQUENCE</scope>
    <source>
        <strain evidence="1">CBS 121410</strain>
    </source>
</reference>
<protein>
    <submittedName>
        <fullName evidence="1">Glycosyltransferase family 31 protein</fullName>
    </submittedName>
</protein>
<evidence type="ECO:0000313" key="2">
    <source>
        <dbReference type="Proteomes" id="UP000799776"/>
    </source>
</evidence>
<dbReference type="InterPro" id="IPR006740">
    <property type="entry name" value="DUF604"/>
</dbReference>